<dbReference type="VEuPathDB" id="FungiDB:CJJ09_000531"/>
<dbReference type="VEuPathDB" id="FungiDB:CJI96_0002108"/>
<dbReference type="VEuPathDB" id="FungiDB:B9J08_003575"/>
<dbReference type="Pfam" id="PF06687">
    <property type="entry name" value="SUR7"/>
    <property type="match status" value="1"/>
</dbReference>
<feature type="transmembrane region" description="Helical" evidence="1">
    <location>
        <begin position="333"/>
        <end position="357"/>
    </location>
</feature>
<accession>A0A0L0NWH6</accession>
<dbReference type="VEuPathDB" id="FungiDB:CJJ07_004119"/>
<dbReference type="GO" id="GO:0051285">
    <property type="term" value="C:cell cortex of cell tip"/>
    <property type="evidence" value="ECO:0007669"/>
    <property type="project" value="TreeGrafter"/>
</dbReference>
<dbReference type="PANTHER" id="PTHR28019:SF2">
    <property type="entry name" value="CELL MEMBRANE PROTEIN YLR413W-RELATED"/>
    <property type="match status" value="1"/>
</dbReference>
<dbReference type="EMBL" id="LGST01000032">
    <property type="protein sequence ID" value="KND98383.1"/>
    <property type="molecule type" value="Genomic_DNA"/>
</dbReference>
<proteinExistence type="predicted"/>
<evidence type="ECO:0000313" key="4">
    <source>
        <dbReference type="Proteomes" id="UP000037122"/>
    </source>
</evidence>
<dbReference type="GO" id="GO:0005886">
    <property type="term" value="C:plasma membrane"/>
    <property type="evidence" value="ECO:0007669"/>
    <property type="project" value="InterPro"/>
</dbReference>
<dbReference type="InterPro" id="IPR052413">
    <property type="entry name" value="SUR7_domain"/>
</dbReference>
<name>A0A0L0NWH6_CANAR</name>
<organism evidence="3 4">
    <name type="scientific">Candidozyma auris</name>
    <name type="common">Yeast</name>
    <name type="synonym">Candida auris</name>
    <dbReference type="NCBI Taxonomy" id="498019"/>
    <lineage>
        <taxon>Eukaryota</taxon>
        <taxon>Fungi</taxon>
        <taxon>Dikarya</taxon>
        <taxon>Ascomycota</taxon>
        <taxon>Saccharomycotina</taxon>
        <taxon>Pichiomycetes</taxon>
        <taxon>Metschnikowiaceae</taxon>
        <taxon>Candidozyma</taxon>
    </lineage>
</organism>
<feature type="chain" id="PRO_5005545267" evidence="2">
    <location>
        <begin position="17"/>
        <end position="427"/>
    </location>
</feature>
<feature type="transmembrane region" description="Helical" evidence="1">
    <location>
        <begin position="297"/>
        <end position="321"/>
    </location>
</feature>
<keyword evidence="1" id="KW-0812">Transmembrane</keyword>
<dbReference type="InterPro" id="IPR009571">
    <property type="entry name" value="SUR7/Rim9-like_fungi"/>
</dbReference>
<dbReference type="GO" id="GO:0031505">
    <property type="term" value="P:fungal-type cell wall organization"/>
    <property type="evidence" value="ECO:0007669"/>
    <property type="project" value="TreeGrafter"/>
</dbReference>
<gene>
    <name evidence="3" type="ORF">QG37_04734</name>
</gene>
<reference evidence="4" key="1">
    <citation type="journal article" date="2015" name="BMC Genomics">
        <title>Draft genome of a commonly misdiagnosed multidrug resistant pathogen Candida auris.</title>
        <authorList>
            <person name="Chatterjee S."/>
            <person name="Alampalli S.V."/>
            <person name="Nageshan R.K."/>
            <person name="Chettiar S.T."/>
            <person name="Joshi S."/>
            <person name="Tatu U.S."/>
        </authorList>
    </citation>
    <scope>NUCLEOTIDE SEQUENCE [LARGE SCALE GENOMIC DNA]</scope>
    <source>
        <strain evidence="4">6684</strain>
    </source>
</reference>
<dbReference type="VEuPathDB" id="FungiDB:CJI97_003648"/>
<dbReference type="Proteomes" id="UP000037122">
    <property type="component" value="Unassembled WGS sequence"/>
</dbReference>
<keyword evidence="1" id="KW-0472">Membrane</keyword>
<feature type="transmembrane region" description="Helical" evidence="1">
    <location>
        <begin position="377"/>
        <end position="406"/>
    </location>
</feature>
<protein>
    <submittedName>
        <fullName evidence="3">Uncharacterized protein</fullName>
    </submittedName>
</protein>
<evidence type="ECO:0000256" key="1">
    <source>
        <dbReference type="SAM" id="Phobius"/>
    </source>
</evidence>
<sequence>MFFRFLVLFFTLATIALTPWAIVGSYKAENYLTSNYLIGVQVTNLNVGKLFAGANQKRNVPVQPFITETPTPTTDEAYVTAVARRDVLSDIESVADGFGNGVSSFFGGANINSLTSQFATAANSIQTGDIASKVSELVATASIPLSLATLAEGLADSLNLENLVNGLNYTDLGLADYYSVGYWGYCRGYMREVNSSDALIDRLGNFGENFNKDNVHFVWCSDPVPGFKFDPLDIVKREMTNAIREDVDGLDVLPSSLSDTIKAQLVAIVASVTYEDLNLPGSLKDDLTLLNNLTKAALAMLLAGVCLAFISFIFQFAGLCCSPHNSCLSCLNYFLMVLFFLCILLGAGLSTGAYVFVRKEVNKEIDQYGLKSFLSVQYYAFAWSAMVAAFLVVVLAAIGYCCGCFAGERRYRRVQEPPMAYDHKGYH</sequence>
<comment type="caution">
    <text evidence="3">The sequence shown here is derived from an EMBL/GenBank/DDBJ whole genome shotgun (WGS) entry which is preliminary data.</text>
</comment>
<dbReference type="VEuPathDB" id="FungiDB:QG37_04734"/>
<evidence type="ECO:0000313" key="3">
    <source>
        <dbReference type="EMBL" id="KND98383.1"/>
    </source>
</evidence>
<evidence type="ECO:0000256" key="2">
    <source>
        <dbReference type="SAM" id="SignalP"/>
    </source>
</evidence>
<feature type="signal peptide" evidence="2">
    <location>
        <begin position="1"/>
        <end position="16"/>
    </location>
</feature>
<keyword evidence="2" id="KW-0732">Signal</keyword>
<dbReference type="PANTHER" id="PTHR28019">
    <property type="entry name" value="CELL MEMBRANE PROTEIN YLR413W-RELATED"/>
    <property type="match status" value="1"/>
</dbReference>
<dbReference type="AlphaFoldDB" id="A0A0L0NWH6"/>
<keyword evidence="1" id="KW-1133">Transmembrane helix</keyword>